<dbReference type="Pfam" id="PF23098">
    <property type="entry name" value="Beta-prop_NOL10_N"/>
    <property type="match status" value="1"/>
</dbReference>
<evidence type="ECO:0000313" key="2">
    <source>
        <dbReference type="EMBL" id="GIQ89749.1"/>
    </source>
</evidence>
<sequence length="167" mass="18871">MARGFHWHDSDFERRVELLQGLEFPTLSSKARFSPDGKYLSAIGVYKPQVRLFELSEYTIKHMRGFDGEAVDMAYLGDDYSKMGFVLADRYIEVHASGGRHYKTRIPAPCRCCAFDSHSSHFMIGASSSELYRLSLDEGRFIAPIELPGDACEALTYCPEYSVTYAA</sequence>
<evidence type="ECO:0000259" key="1">
    <source>
        <dbReference type="Pfam" id="PF23098"/>
    </source>
</evidence>
<evidence type="ECO:0000313" key="3">
    <source>
        <dbReference type="Proteomes" id="UP000265618"/>
    </source>
</evidence>
<dbReference type="GO" id="GO:0000462">
    <property type="term" value="P:maturation of SSU-rRNA from tricistronic rRNA transcript (SSU-rRNA, 5.8S rRNA, LSU-rRNA)"/>
    <property type="evidence" value="ECO:0007669"/>
    <property type="project" value="TreeGrafter"/>
</dbReference>
<dbReference type="GO" id="GO:0030686">
    <property type="term" value="C:90S preribosome"/>
    <property type="evidence" value="ECO:0007669"/>
    <property type="project" value="TreeGrafter"/>
</dbReference>
<feature type="domain" description="Nucleolar protein 10-like N-terminal" evidence="1">
    <location>
        <begin position="13"/>
        <end position="143"/>
    </location>
</feature>
<gene>
    <name evidence="2" type="ORF">KIPB_012307</name>
</gene>
<protein>
    <recommendedName>
        <fullName evidence="1">Nucleolar protein 10-like N-terminal domain-containing protein</fullName>
    </recommendedName>
</protein>
<dbReference type="PANTHER" id="PTHR14927:SF0">
    <property type="entry name" value="NUCLEOLAR PROTEIN 10"/>
    <property type="match status" value="1"/>
</dbReference>
<accession>A0A9K3D9A4</accession>
<dbReference type="GO" id="GO:0032040">
    <property type="term" value="C:small-subunit processome"/>
    <property type="evidence" value="ECO:0007669"/>
    <property type="project" value="TreeGrafter"/>
</dbReference>
<name>A0A9K3D9A4_9EUKA</name>
<dbReference type="EMBL" id="BDIP01005386">
    <property type="protein sequence ID" value="GIQ89749.1"/>
    <property type="molecule type" value="Genomic_DNA"/>
</dbReference>
<keyword evidence="3" id="KW-1185">Reference proteome</keyword>
<proteinExistence type="predicted"/>
<comment type="caution">
    <text evidence="2">The sequence shown here is derived from an EMBL/GenBank/DDBJ whole genome shotgun (WGS) entry which is preliminary data.</text>
</comment>
<reference evidence="2 3" key="1">
    <citation type="journal article" date="2018" name="PLoS ONE">
        <title>The draft genome of Kipferlia bialata reveals reductive genome evolution in fornicate parasites.</title>
        <authorList>
            <person name="Tanifuji G."/>
            <person name="Takabayashi S."/>
            <person name="Kume K."/>
            <person name="Takagi M."/>
            <person name="Nakayama T."/>
            <person name="Kamikawa R."/>
            <person name="Inagaki Y."/>
            <person name="Hashimoto T."/>
        </authorList>
    </citation>
    <scope>NUCLEOTIDE SEQUENCE [LARGE SCALE GENOMIC DNA]</scope>
    <source>
        <strain evidence="2">NY0173</strain>
    </source>
</reference>
<dbReference type="InterPro" id="IPR056551">
    <property type="entry name" value="Beta-prop_NOL10_N"/>
</dbReference>
<dbReference type="Proteomes" id="UP000265618">
    <property type="component" value="Unassembled WGS sequence"/>
</dbReference>
<dbReference type="InterPro" id="IPR040382">
    <property type="entry name" value="NOL10/Enp2"/>
</dbReference>
<feature type="non-terminal residue" evidence="2">
    <location>
        <position position="1"/>
    </location>
</feature>
<dbReference type="AlphaFoldDB" id="A0A9K3D9A4"/>
<dbReference type="OrthoDB" id="273340at2759"/>
<dbReference type="PANTHER" id="PTHR14927">
    <property type="entry name" value="NUCLEOLAR PROTEIN 10"/>
    <property type="match status" value="1"/>
</dbReference>
<dbReference type="SUPFAM" id="SSF75011">
    <property type="entry name" value="3-carboxy-cis,cis-mucoante lactonizing enzyme"/>
    <property type="match status" value="1"/>
</dbReference>
<organism evidence="2 3">
    <name type="scientific">Kipferlia bialata</name>
    <dbReference type="NCBI Taxonomy" id="797122"/>
    <lineage>
        <taxon>Eukaryota</taxon>
        <taxon>Metamonada</taxon>
        <taxon>Carpediemonas-like organisms</taxon>
        <taxon>Kipferlia</taxon>
    </lineage>
</organism>